<accession>A0A244CPB5</accession>
<proteinExistence type="predicted"/>
<dbReference type="CDD" id="cd00383">
    <property type="entry name" value="trans_reg_C"/>
    <property type="match status" value="1"/>
</dbReference>
<dbReference type="GO" id="GO:0000160">
    <property type="term" value="P:phosphorelay signal transduction system"/>
    <property type="evidence" value="ECO:0007669"/>
    <property type="project" value="InterPro"/>
</dbReference>
<dbReference type="PROSITE" id="PS51755">
    <property type="entry name" value="OMPR_PHOB"/>
    <property type="match status" value="1"/>
</dbReference>
<keyword evidence="1 2" id="KW-0238">DNA-binding</keyword>
<name>A0A244CPB5_PSEDV</name>
<dbReference type="InterPro" id="IPR036388">
    <property type="entry name" value="WH-like_DNA-bd_sf"/>
</dbReference>
<evidence type="ECO:0000313" key="5">
    <source>
        <dbReference type="Proteomes" id="UP000194841"/>
    </source>
</evidence>
<dbReference type="GO" id="GO:0006355">
    <property type="term" value="P:regulation of DNA-templated transcription"/>
    <property type="evidence" value="ECO:0007669"/>
    <property type="project" value="InterPro"/>
</dbReference>
<dbReference type="SUPFAM" id="SSF46894">
    <property type="entry name" value="C-terminal effector domain of the bipartite response regulators"/>
    <property type="match status" value="1"/>
</dbReference>
<dbReference type="Gene3D" id="1.10.10.10">
    <property type="entry name" value="Winged helix-like DNA-binding domain superfamily/Winged helix DNA-binding domain"/>
    <property type="match status" value="1"/>
</dbReference>
<dbReference type="RefSeq" id="WP_086744027.1">
    <property type="nucleotide sequence ID" value="NZ_MWPV01000003.1"/>
</dbReference>
<protein>
    <recommendedName>
        <fullName evidence="3">OmpR/PhoB-type domain-containing protein</fullName>
    </recommendedName>
</protein>
<dbReference type="Pfam" id="PF00486">
    <property type="entry name" value="Trans_reg_C"/>
    <property type="match status" value="1"/>
</dbReference>
<dbReference type="GO" id="GO:0003677">
    <property type="term" value="F:DNA binding"/>
    <property type="evidence" value="ECO:0007669"/>
    <property type="project" value="UniProtKB-UniRule"/>
</dbReference>
<dbReference type="Proteomes" id="UP000194841">
    <property type="component" value="Unassembled WGS sequence"/>
</dbReference>
<evidence type="ECO:0000256" key="2">
    <source>
        <dbReference type="PROSITE-ProRule" id="PRU01091"/>
    </source>
</evidence>
<feature type="DNA-binding region" description="OmpR/PhoB-type" evidence="2">
    <location>
        <begin position="1"/>
        <end position="91"/>
    </location>
</feature>
<keyword evidence="5" id="KW-1185">Reference proteome</keyword>
<dbReference type="EMBL" id="MWPV01000003">
    <property type="protein sequence ID" value="OUL57444.1"/>
    <property type="molecule type" value="Genomic_DNA"/>
</dbReference>
<evidence type="ECO:0000256" key="1">
    <source>
        <dbReference type="ARBA" id="ARBA00023125"/>
    </source>
</evidence>
<evidence type="ECO:0000259" key="3">
    <source>
        <dbReference type="PROSITE" id="PS51755"/>
    </source>
</evidence>
<sequence>MTNNLTLQILAKMQQCPFTLTESKLLDCLIHNKNNVVSKATLQQRVLEKEFNLLDRNLDMHISNIRKKLVAQGIEKGVIKTIRGIGYSLTIEPRTPLNPRS</sequence>
<organism evidence="4 5">
    <name type="scientific">Pseudoalteromonas ulvae</name>
    <dbReference type="NCBI Taxonomy" id="107327"/>
    <lineage>
        <taxon>Bacteria</taxon>
        <taxon>Pseudomonadati</taxon>
        <taxon>Pseudomonadota</taxon>
        <taxon>Gammaproteobacteria</taxon>
        <taxon>Alteromonadales</taxon>
        <taxon>Pseudoalteromonadaceae</taxon>
        <taxon>Pseudoalteromonas</taxon>
    </lineage>
</organism>
<dbReference type="OrthoDB" id="9802426at2"/>
<feature type="domain" description="OmpR/PhoB-type" evidence="3">
    <location>
        <begin position="1"/>
        <end position="91"/>
    </location>
</feature>
<dbReference type="InterPro" id="IPR001867">
    <property type="entry name" value="OmpR/PhoB-type_DNA-bd"/>
</dbReference>
<dbReference type="InterPro" id="IPR016032">
    <property type="entry name" value="Sig_transdc_resp-reg_C-effctor"/>
</dbReference>
<evidence type="ECO:0000313" key="4">
    <source>
        <dbReference type="EMBL" id="OUL57444.1"/>
    </source>
</evidence>
<reference evidence="4 5" key="1">
    <citation type="submission" date="2017-02" db="EMBL/GenBank/DDBJ databases">
        <title>Pseudoalteromonas ulvae TC14 Genome.</title>
        <authorList>
            <person name="Molmeret M."/>
        </authorList>
    </citation>
    <scope>NUCLEOTIDE SEQUENCE [LARGE SCALE GENOMIC DNA]</scope>
    <source>
        <strain evidence="4">TC14</strain>
    </source>
</reference>
<gene>
    <name evidence="4" type="ORF">B1199_10225</name>
</gene>
<comment type="caution">
    <text evidence="4">The sequence shown here is derived from an EMBL/GenBank/DDBJ whole genome shotgun (WGS) entry which is preliminary data.</text>
</comment>
<dbReference type="SMART" id="SM00862">
    <property type="entry name" value="Trans_reg_C"/>
    <property type="match status" value="1"/>
</dbReference>
<dbReference type="AlphaFoldDB" id="A0A244CPB5"/>